<dbReference type="EMBL" id="JASCZI010211596">
    <property type="protein sequence ID" value="MED6194918.1"/>
    <property type="molecule type" value="Genomic_DNA"/>
</dbReference>
<feature type="region of interest" description="Disordered" evidence="1">
    <location>
        <begin position="1"/>
        <end position="25"/>
    </location>
</feature>
<name>A0ABU6XE81_9FABA</name>
<protein>
    <submittedName>
        <fullName evidence="2">Uncharacterized protein</fullName>
    </submittedName>
</protein>
<accession>A0ABU6XE81</accession>
<reference evidence="2 3" key="1">
    <citation type="journal article" date="2023" name="Plants (Basel)">
        <title>Bridging the Gap: Combining Genomics and Transcriptomics Approaches to Understand Stylosanthes scabra, an Orphan Legume from the Brazilian Caatinga.</title>
        <authorList>
            <person name="Ferreira-Neto J.R.C."/>
            <person name="da Silva M.D."/>
            <person name="Binneck E."/>
            <person name="de Melo N.F."/>
            <person name="da Silva R.H."/>
            <person name="de Melo A.L.T.M."/>
            <person name="Pandolfi V."/>
            <person name="Bustamante F.O."/>
            <person name="Brasileiro-Vidal A.C."/>
            <person name="Benko-Iseppon A.M."/>
        </authorList>
    </citation>
    <scope>NUCLEOTIDE SEQUENCE [LARGE SCALE GENOMIC DNA]</scope>
    <source>
        <tissue evidence="2">Leaves</tissue>
    </source>
</reference>
<evidence type="ECO:0000313" key="3">
    <source>
        <dbReference type="Proteomes" id="UP001341840"/>
    </source>
</evidence>
<gene>
    <name evidence="2" type="ORF">PIB30_033038</name>
</gene>
<dbReference type="Proteomes" id="UP001341840">
    <property type="component" value="Unassembled WGS sequence"/>
</dbReference>
<evidence type="ECO:0000256" key="1">
    <source>
        <dbReference type="SAM" id="MobiDB-lite"/>
    </source>
</evidence>
<proteinExistence type="predicted"/>
<evidence type="ECO:0000313" key="2">
    <source>
        <dbReference type="EMBL" id="MED6194918.1"/>
    </source>
</evidence>
<sequence length="116" mass="13346">MFGESMQKRRFHEEERMRSGEMELQSSDWSKLGHVGNMNSISTTFMLKTSSGSKRFYDEFASEDQCAENLLMLSILTFFYVKGAGARWTWRGRTIACCPLNLKAKMGISSQVYAYK</sequence>
<feature type="compositionally biased region" description="Basic and acidic residues" evidence="1">
    <location>
        <begin position="11"/>
        <end position="21"/>
    </location>
</feature>
<comment type="caution">
    <text evidence="2">The sequence shown here is derived from an EMBL/GenBank/DDBJ whole genome shotgun (WGS) entry which is preliminary data.</text>
</comment>
<keyword evidence="3" id="KW-1185">Reference proteome</keyword>
<organism evidence="2 3">
    <name type="scientific">Stylosanthes scabra</name>
    <dbReference type="NCBI Taxonomy" id="79078"/>
    <lineage>
        <taxon>Eukaryota</taxon>
        <taxon>Viridiplantae</taxon>
        <taxon>Streptophyta</taxon>
        <taxon>Embryophyta</taxon>
        <taxon>Tracheophyta</taxon>
        <taxon>Spermatophyta</taxon>
        <taxon>Magnoliopsida</taxon>
        <taxon>eudicotyledons</taxon>
        <taxon>Gunneridae</taxon>
        <taxon>Pentapetalae</taxon>
        <taxon>rosids</taxon>
        <taxon>fabids</taxon>
        <taxon>Fabales</taxon>
        <taxon>Fabaceae</taxon>
        <taxon>Papilionoideae</taxon>
        <taxon>50 kb inversion clade</taxon>
        <taxon>dalbergioids sensu lato</taxon>
        <taxon>Dalbergieae</taxon>
        <taxon>Pterocarpus clade</taxon>
        <taxon>Stylosanthes</taxon>
    </lineage>
</organism>